<comment type="caution">
    <text evidence="2">The sequence shown here is derived from an EMBL/GenBank/DDBJ whole genome shotgun (WGS) entry which is preliminary data.</text>
</comment>
<name>A0A2P5HRN5_DIAHE</name>
<dbReference type="InParanoid" id="A0A2P5HRN5"/>
<sequence>MVLGYPNAQHNGLSTFSAAREWLSEKGHKTFRFCRGPSDGDMSVAGAQHRGRSGCYTATDAKDATIFENCSDVKIYATGCKNSAQEGYADLKTAKAVLWEIDNIDKGVGEAWDSQKEETGCCCSSDMDDARRPNGGRKAAA</sequence>
<feature type="region of interest" description="Disordered" evidence="1">
    <location>
        <begin position="118"/>
        <end position="141"/>
    </location>
</feature>
<gene>
    <name evidence="2" type="ORF">DHEL01_v208689</name>
</gene>
<organism evidence="2 3">
    <name type="scientific">Diaporthe helianthi</name>
    <dbReference type="NCBI Taxonomy" id="158607"/>
    <lineage>
        <taxon>Eukaryota</taxon>
        <taxon>Fungi</taxon>
        <taxon>Dikarya</taxon>
        <taxon>Ascomycota</taxon>
        <taxon>Pezizomycotina</taxon>
        <taxon>Sordariomycetes</taxon>
        <taxon>Sordariomycetidae</taxon>
        <taxon>Diaporthales</taxon>
        <taxon>Diaporthaceae</taxon>
        <taxon>Diaporthe</taxon>
    </lineage>
</organism>
<evidence type="ECO:0000313" key="3">
    <source>
        <dbReference type="Proteomes" id="UP000094444"/>
    </source>
</evidence>
<reference evidence="2" key="1">
    <citation type="submission" date="2017-09" db="EMBL/GenBank/DDBJ databases">
        <title>Polyketide synthases of a Diaporthe helianthi virulent isolate.</title>
        <authorList>
            <person name="Baroncelli R."/>
        </authorList>
    </citation>
    <scope>NUCLEOTIDE SEQUENCE [LARGE SCALE GENOMIC DNA]</scope>
    <source>
        <strain evidence="2">7/96</strain>
    </source>
</reference>
<keyword evidence="3" id="KW-1185">Reference proteome</keyword>
<dbReference type="EMBL" id="MAVT02000898">
    <property type="protein sequence ID" value="POS72912.1"/>
    <property type="molecule type" value="Genomic_DNA"/>
</dbReference>
<dbReference type="AlphaFoldDB" id="A0A2P5HRN5"/>
<dbReference type="Proteomes" id="UP000094444">
    <property type="component" value="Unassembled WGS sequence"/>
</dbReference>
<accession>A0A2P5HRN5</accession>
<evidence type="ECO:0000256" key="1">
    <source>
        <dbReference type="SAM" id="MobiDB-lite"/>
    </source>
</evidence>
<protein>
    <submittedName>
        <fullName evidence="2">Uncharacterized protein</fullName>
    </submittedName>
</protein>
<proteinExistence type="predicted"/>
<evidence type="ECO:0000313" key="2">
    <source>
        <dbReference type="EMBL" id="POS72912.1"/>
    </source>
</evidence>